<dbReference type="EMBL" id="FZNR01000019">
    <property type="protein sequence ID" value="SNS60946.1"/>
    <property type="molecule type" value="Genomic_DNA"/>
</dbReference>
<dbReference type="InterPro" id="IPR005149">
    <property type="entry name" value="Tscrpt_reg_PadR_N"/>
</dbReference>
<evidence type="ECO:0000259" key="1">
    <source>
        <dbReference type="Pfam" id="PF03551"/>
    </source>
</evidence>
<organism evidence="2 3">
    <name type="scientific">Actinoplanes regularis</name>
    <dbReference type="NCBI Taxonomy" id="52697"/>
    <lineage>
        <taxon>Bacteria</taxon>
        <taxon>Bacillati</taxon>
        <taxon>Actinomycetota</taxon>
        <taxon>Actinomycetes</taxon>
        <taxon>Micromonosporales</taxon>
        <taxon>Micromonosporaceae</taxon>
        <taxon>Actinoplanes</taxon>
    </lineage>
</organism>
<dbReference type="InterPro" id="IPR036390">
    <property type="entry name" value="WH_DNA-bd_sf"/>
</dbReference>
<name>A0A239FUW0_9ACTN</name>
<sequence>MASSPRVTAAVAGVLEAFLADPAAERYGLDIMQATGYPSGTVYPILIRLQRAGWLTAHWEEIDPVAAGRPARRWYRLSPDGVTTARTELAAYRQRNAPTGSGVKARPTWAS</sequence>
<accession>A0A239FUW0</accession>
<keyword evidence="3" id="KW-1185">Reference proteome</keyword>
<feature type="domain" description="Transcription regulator PadR N-terminal" evidence="1">
    <location>
        <begin position="25"/>
        <end position="83"/>
    </location>
</feature>
<reference evidence="2 3" key="1">
    <citation type="submission" date="2017-06" db="EMBL/GenBank/DDBJ databases">
        <authorList>
            <person name="Kim H.J."/>
            <person name="Triplett B.A."/>
        </authorList>
    </citation>
    <scope>NUCLEOTIDE SEQUENCE [LARGE SCALE GENOMIC DNA]</scope>
    <source>
        <strain evidence="2 3">DSM 43151</strain>
    </source>
</reference>
<dbReference type="AlphaFoldDB" id="A0A239FUW0"/>
<gene>
    <name evidence="2" type="ORF">SAMN06264365_11971</name>
</gene>
<dbReference type="OrthoDB" id="122286at2"/>
<dbReference type="SUPFAM" id="SSF46785">
    <property type="entry name" value="Winged helix' DNA-binding domain"/>
    <property type="match status" value="1"/>
</dbReference>
<proteinExistence type="predicted"/>
<dbReference type="InterPro" id="IPR036388">
    <property type="entry name" value="WH-like_DNA-bd_sf"/>
</dbReference>
<evidence type="ECO:0000313" key="2">
    <source>
        <dbReference type="EMBL" id="SNS60946.1"/>
    </source>
</evidence>
<dbReference type="RefSeq" id="WP_089297468.1">
    <property type="nucleotide sequence ID" value="NZ_BOMU01000085.1"/>
</dbReference>
<dbReference type="Gene3D" id="1.10.10.10">
    <property type="entry name" value="Winged helix-like DNA-binding domain superfamily/Winged helix DNA-binding domain"/>
    <property type="match status" value="1"/>
</dbReference>
<evidence type="ECO:0000313" key="3">
    <source>
        <dbReference type="Proteomes" id="UP000198415"/>
    </source>
</evidence>
<dbReference type="Pfam" id="PF03551">
    <property type="entry name" value="PadR"/>
    <property type="match status" value="1"/>
</dbReference>
<protein>
    <submittedName>
        <fullName evidence="2">Transcriptional regulator PadR-like family protein</fullName>
    </submittedName>
</protein>
<dbReference type="Proteomes" id="UP000198415">
    <property type="component" value="Unassembled WGS sequence"/>
</dbReference>